<dbReference type="eggNOG" id="ENOG502Z8Y1">
    <property type="taxonomic scope" value="Bacteria"/>
</dbReference>
<feature type="transmembrane region" description="Helical" evidence="1">
    <location>
        <begin position="21"/>
        <end position="39"/>
    </location>
</feature>
<evidence type="ECO:0000313" key="3">
    <source>
        <dbReference type="EMBL" id="ADY58014.1"/>
    </source>
</evidence>
<feature type="transmembrane region" description="Helical" evidence="1">
    <location>
        <begin position="272"/>
        <end position="289"/>
    </location>
</feature>
<keyword evidence="1" id="KW-0812">Transmembrane</keyword>
<dbReference type="HOGENOM" id="CLU_512570_0_0_0"/>
<dbReference type="STRING" id="756272.Plabr_0387"/>
<organism evidence="3 4">
    <name type="scientific">Rubinisphaera brasiliensis (strain ATCC 49424 / DSM 5305 / JCM 21570 / IAM 15109 / NBRC 103401 / IFAM 1448)</name>
    <name type="common">Planctomyces brasiliensis</name>
    <dbReference type="NCBI Taxonomy" id="756272"/>
    <lineage>
        <taxon>Bacteria</taxon>
        <taxon>Pseudomonadati</taxon>
        <taxon>Planctomycetota</taxon>
        <taxon>Planctomycetia</taxon>
        <taxon>Planctomycetales</taxon>
        <taxon>Planctomycetaceae</taxon>
        <taxon>Rubinisphaera</taxon>
    </lineage>
</organism>
<feature type="domain" description="DUF6798" evidence="2">
    <location>
        <begin position="417"/>
        <end position="475"/>
    </location>
</feature>
<dbReference type="OrthoDB" id="229702at2"/>
<reference evidence="4" key="1">
    <citation type="submission" date="2011-02" db="EMBL/GenBank/DDBJ databases">
        <title>The complete genome of Planctomyces brasiliensis DSM 5305.</title>
        <authorList>
            <person name="Lucas S."/>
            <person name="Copeland A."/>
            <person name="Lapidus A."/>
            <person name="Bruce D."/>
            <person name="Goodwin L."/>
            <person name="Pitluck S."/>
            <person name="Kyrpides N."/>
            <person name="Mavromatis K."/>
            <person name="Pagani I."/>
            <person name="Ivanova N."/>
            <person name="Ovchinnikova G."/>
            <person name="Lu M."/>
            <person name="Detter J.C."/>
            <person name="Han C."/>
            <person name="Land M."/>
            <person name="Hauser L."/>
            <person name="Markowitz V."/>
            <person name="Cheng J.-F."/>
            <person name="Hugenholtz P."/>
            <person name="Woyke T."/>
            <person name="Wu D."/>
            <person name="Tindall B."/>
            <person name="Pomrenke H.G."/>
            <person name="Brambilla E."/>
            <person name="Klenk H.-P."/>
            <person name="Eisen J.A."/>
        </authorList>
    </citation>
    <scope>NUCLEOTIDE SEQUENCE [LARGE SCALE GENOMIC DNA]</scope>
    <source>
        <strain evidence="4">ATCC 49424 / DSM 5305 / JCM 21570 / NBRC 103401 / IFAM 1448</strain>
    </source>
</reference>
<feature type="transmembrane region" description="Helical" evidence="1">
    <location>
        <begin position="351"/>
        <end position="374"/>
    </location>
</feature>
<feature type="transmembrane region" description="Helical" evidence="1">
    <location>
        <begin position="175"/>
        <end position="204"/>
    </location>
</feature>
<feature type="transmembrane region" description="Helical" evidence="1">
    <location>
        <begin position="126"/>
        <end position="147"/>
    </location>
</feature>
<accession>F0SRF3</accession>
<evidence type="ECO:0000313" key="4">
    <source>
        <dbReference type="Proteomes" id="UP000006860"/>
    </source>
</evidence>
<dbReference type="AlphaFoldDB" id="F0SRF3"/>
<sequence length="534" mass="61583">MHESESESSAVPRSRWDRVLAELRPILVLWALLSLWSLVRTWIPAVNEPHYLCKAKHWWDPSWCDRDFFLTSSNPHLVYYITFGWLTRFLSLTETALIARAVALLTVAVGWRELTRPFLPRLSSQALALTLFLLCQAIVNFSGEWLVGGTESKVLSYGLAFLGLGQLMRQRPLTAAALIGLATAYHPLVGVWITLCLCGVLVWWRLRRPDFRPSMRLASAAAGIWLLCSLPGLVPALLTLAEPVDEYTRYAGDYLQVYYRLKHHLDPMEFAWWRYASYAVLLLTGLWGYRRWMAQQADEQQQRSARLLIGVLLFSLLVAAAGVLIGLRFGLPAEMPLFKLRLKLLKFYPFRVFDVLVPLVFAVFVTAGFARMLWQRYRSERRIRSLLNTVTIVTLCVGLVLPFSDRDSSRMSPAQKQAWLQACQWIRSNADPDALFLTPNRSWAFKWFAQRAEYVTFKDCPQDASGIVEWNERLSGLRKWAETNYDDRYYSNREVAELVTMTGITHAVVDRLGPFEQEPVFENDYYRIYQFARP</sequence>
<keyword evidence="4" id="KW-1185">Reference proteome</keyword>
<protein>
    <recommendedName>
        <fullName evidence="2">DUF6798 domain-containing protein</fullName>
    </recommendedName>
</protein>
<dbReference type="RefSeq" id="WP_013626758.1">
    <property type="nucleotide sequence ID" value="NC_015174.1"/>
</dbReference>
<feature type="transmembrane region" description="Helical" evidence="1">
    <location>
        <begin position="216"/>
        <end position="238"/>
    </location>
</feature>
<name>F0SRF3_RUBBR</name>
<dbReference type="EMBL" id="CP002546">
    <property type="protein sequence ID" value="ADY58014.1"/>
    <property type="molecule type" value="Genomic_DNA"/>
</dbReference>
<evidence type="ECO:0000259" key="2">
    <source>
        <dbReference type="Pfam" id="PF20604"/>
    </source>
</evidence>
<keyword evidence="1" id="KW-1133">Transmembrane helix</keyword>
<keyword evidence="1" id="KW-0472">Membrane</keyword>
<gene>
    <name evidence="3" type="ordered locus">Plabr_0387</name>
</gene>
<proteinExistence type="predicted"/>
<dbReference type="InterPro" id="IPR046477">
    <property type="entry name" value="DUF6798"/>
</dbReference>
<feature type="transmembrane region" description="Helical" evidence="1">
    <location>
        <begin position="309"/>
        <end position="331"/>
    </location>
</feature>
<evidence type="ECO:0000256" key="1">
    <source>
        <dbReference type="SAM" id="Phobius"/>
    </source>
</evidence>
<dbReference type="Pfam" id="PF20604">
    <property type="entry name" value="DUF6798"/>
    <property type="match status" value="1"/>
</dbReference>
<dbReference type="Proteomes" id="UP000006860">
    <property type="component" value="Chromosome"/>
</dbReference>
<feature type="transmembrane region" description="Helical" evidence="1">
    <location>
        <begin position="386"/>
        <end position="404"/>
    </location>
</feature>
<dbReference type="KEGG" id="pbs:Plabr_0387"/>
<feature type="transmembrane region" description="Helical" evidence="1">
    <location>
        <begin position="95"/>
        <end position="114"/>
    </location>
</feature>